<feature type="region of interest" description="Disordered" evidence="1">
    <location>
        <begin position="634"/>
        <end position="686"/>
    </location>
</feature>
<feature type="compositionally biased region" description="Polar residues" evidence="1">
    <location>
        <begin position="217"/>
        <end position="235"/>
    </location>
</feature>
<feature type="region of interest" description="Disordered" evidence="1">
    <location>
        <begin position="1"/>
        <end position="22"/>
    </location>
</feature>
<feature type="compositionally biased region" description="Basic residues" evidence="1">
    <location>
        <begin position="202"/>
        <end position="211"/>
    </location>
</feature>
<gene>
    <name evidence="2" type="ORF">PCASD_09482</name>
</gene>
<accession>A0A2N5UK88</accession>
<evidence type="ECO:0000256" key="1">
    <source>
        <dbReference type="SAM" id="MobiDB-lite"/>
    </source>
</evidence>
<evidence type="ECO:0000313" key="3">
    <source>
        <dbReference type="Proteomes" id="UP000235392"/>
    </source>
</evidence>
<feature type="compositionally biased region" description="Polar residues" evidence="1">
    <location>
        <begin position="168"/>
        <end position="179"/>
    </location>
</feature>
<organism evidence="2 3">
    <name type="scientific">Puccinia coronata f. sp. avenae</name>
    <dbReference type="NCBI Taxonomy" id="200324"/>
    <lineage>
        <taxon>Eukaryota</taxon>
        <taxon>Fungi</taxon>
        <taxon>Dikarya</taxon>
        <taxon>Basidiomycota</taxon>
        <taxon>Pucciniomycotina</taxon>
        <taxon>Pucciniomycetes</taxon>
        <taxon>Pucciniales</taxon>
        <taxon>Pucciniaceae</taxon>
        <taxon>Puccinia</taxon>
    </lineage>
</organism>
<dbReference type="AlphaFoldDB" id="A0A2N5UK88"/>
<protein>
    <submittedName>
        <fullName evidence="2">Uncharacterized protein</fullName>
    </submittedName>
</protein>
<feature type="compositionally biased region" description="Low complexity" evidence="1">
    <location>
        <begin position="663"/>
        <end position="672"/>
    </location>
</feature>
<proteinExistence type="predicted"/>
<sequence length="860" mass="96196">MIPLPHNRTRRPGLPFQPPPVVWIAPRPPQQKELLLDIELNLSSLQRLPDSPPPQSEPMDHPNDNQFDSFHLPCPSSLGFTPLRSSHTDPDFDQYNQVNYDKQHLHNQHATQNQYEHATQNQYSAISHMDASLTSAQHSANPQVSLPPASHMTHMSSSTGVPGISGYPNKQNNFPNQSIPFPPTGQPASSNMSAPISYHQPPQKRLKRSRQPRVIATPSTVAVQSSHPPENTNAITPPIEFNDNSDAPPIKKQAPRSKMPAHLVEDARRKTLDELIELVRRESKYVRLTAEIQLQLNAAYMEYQRQLYIIAYKNKLEIEAGLQYVGQLANTRISTNYNNYCRYDPEASKIYKDKSIDPNTRNRECGRLWKLLDSETHAKWKDPAFLERFQSDVTDGINDSANQTNDDKHKPRAKTSFNTNTWANKVVADLQNLSQREGVEGFLIVGTRSKEKFSAFNGGSHLGERFLDMFSTGNDPCQLFINFITGHRVVKSLTGKEPPPITAKTKGPKPREVITEHNKGGKLNNITFIRDKLNTAIDEAAPGRFSQGWPSTNTQEKLKANGVSLAVCCKNLNVTALDFCMRPGDMRDNHLQRVVAALEEHWVELRVESTKIVETVGFDIAKTQQANLKRISVGRCQSKSTSNNKRKRSQAIVDDEDMDSTQNNNNKGSMHNSNRDGVDLEDEAENEGGLWKRSRDISSVWLDATSALVDTTQVLLDTNPVLVDIVLVIVDAIPAILDAISVFFDGTVAFWPTSTGSPSSGSTPSRTACPPCLIWLRYPSDQPLPLNPSFNWPPRGTKIWAEAPANPKIVPTTFLAGPAPRLREAFLLEQDSCFFSTLPSNLLTEVDALNERIVRRQHTV</sequence>
<comment type="caution">
    <text evidence="2">The sequence shown here is derived from an EMBL/GenBank/DDBJ whole genome shotgun (WGS) entry which is preliminary data.</text>
</comment>
<evidence type="ECO:0000313" key="2">
    <source>
        <dbReference type="EMBL" id="PLW38182.1"/>
    </source>
</evidence>
<feature type="region of interest" description="Disordered" evidence="1">
    <location>
        <begin position="396"/>
        <end position="415"/>
    </location>
</feature>
<dbReference type="EMBL" id="PGCI01000132">
    <property type="protein sequence ID" value="PLW38182.1"/>
    <property type="molecule type" value="Genomic_DNA"/>
</dbReference>
<name>A0A2N5UK88_9BASI</name>
<feature type="region of interest" description="Disordered" evidence="1">
    <location>
        <begin position="138"/>
        <end position="243"/>
    </location>
</feature>
<dbReference type="Proteomes" id="UP000235392">
    <property type="component" value="Unassembled WGS sequence"/>
</dbReference>
<reference evidence="2 3" key="1">
    <citation type="submission" date="2017-11" db="EMBL/GenBank/DDBJ databases">
        <title>De novo assembly and phasing of dikaryotic genomes from two isolates of Puccinia coronata f. sp. avenae, the causal agent of oat crown rust.</title>
        <authorList>
            <person name="Miller M.E."/>
            <person name="Zhang Y."/>
            <person name="Omidvar V."/>
            <person name="Sperschneider J."/>
            <person name="Schwessinger B."/>
            <person name="Raley C."/>
            <person name="Palmer J.M."/>
            <person name="Garnica D."/>
            <person name="Upadhyaya N."/>
            <person name="Rathjen J."/>
            <person name="Taylor J.M."/>
            <person name="Park R.F."/>
            <person name="Dodds P.N."/>
            <person name="Hirsch C.D."/>
            <person name="Kianian S.F."/>
            <person name="Figueroa M."/>
        </authorList>
    </citation>
    <scope>NUCLEOTIDE SEQUENCE [LARGE SCALE GENOMIC DNA]</scope>
    <source>
        <strain evidence="2">12SD80</strain>
    </source>
</reference>
<feature type="region of interest" description="Disordered" evidence="1">
    <location>
        <begin position="45"/>
        <end position="72"/>
    </location>
</feature>